<accession>A0ABS5ZH73</accession>
<protein>
    <recommendedName>
        <fullName evidence="4">TMhelix containing protein</fullName>
    </recommendedName>
</protein>
<feature type="transmembrane region" description="Helical" evidence="1">
    <location>
        <begin position="21"/>
        <end position="40"/>
    </location>
</feature>
<name>A0ABS5ZH73_9GAMM</name>
<keyword evidence="1" id="KW-0472">Membrane</keyword>
<evidence type="ECO:0000313" key="3">
    <source>
        <dbReference type="Proteomes" id="UP000690515"/>
    </source>
</evidence>
<keyword evidence="1" id="KW-1133">Transmembrane helix</keyword>
<comment type="caution">
    <text evidence="2">The sequence shown here is derived from an EMBL/GenBank/DDBJ whole genome shotgun (WGS) entry which is preliminary data.</text>
</comment>
<dbReference type="EMBL" id="JAGSOY010000044">
    <property type="protein sequence ID" value="MBU2712636.1"/>
    <property type="molecule type" value="Genomic_DNA"/>
</dbReference>
<organism evidence="2 3">
    <name type="scientific">Zooshikella harenae</name>
    <dbReference type="NCBI Taxonomy" id="2827238"/>
    <lineage>
        <taxon>Bacteria</taxon>
        <taxon>Pseudomonadati</taxon>
        <taxon>Pseudomonadota</taxon>
        <taxon>Gammaproteobacteria</taxon>
        <taxon>Oceanospirillales</taxon>
        <taxon>Zooshikellaceae</taxon>
        <taxon>Zooshikella</taxon>
    </lineage>
</organism>
<gene>
    <name evidence="2" type="ORF">KCG35_16330</name>
</gene>
<sequence>MVNKKYKWLEKLDEIEHQIGDVLLCVIVIGALLWPFYVWFKGMAE</sequence>
<proteinExistence type="predicted"/>
<dbReference type="Proteomes" id="UP000690515">
    <property type="component" value="Unassembled WGS sequence"/>
</dbReference>
<keyword evidence="1" id="KW-0812">Transmembrane</keyword>
<keyword evidence="3" id="KW-1185">Reference proteome</keyword>
<reference evidence="2 3" key="1">
    <citation type="submission" date="2021-04" db="EMBL/GenBank/DDBJ databases">
        <authorList>
            <person name="Pira H."/>
            <person name="Risdian C."/>
            <person name="Wink J."/>
        </authorList>
    </citation>
    <scope>NUCLEOTIDE SEQUENCE [LARGE SCALE GENOMIC DNA]</scope>
    <source>
        <strain evidence="2 3">WH53</strain>
    </source>
</reference>
<evidence type="ECO:0000313" key="2">
    <source>
        <dbReference type="EMBL" id="MBU2712636.1"/>
    </source>
</evidence>
<dbReference type="RefSeq" id="WP_215820864.1">
    <property type="nucleotide sequence ID" value="NZ_JAGSOY010000044.1"/>
</dbReference>
<evidence type="ECO:0008006" key="4">
    <source>
        <dbReference type="Google" id="ProtNLM"/>
    </source>
</evidence>
<evidence type="ECO:0000256" key="1">
    <source>
        <dbReference type="SAM" id="Phobius"/>
    </source>
</evidence>